<evidence type="ECO:0000313" key="3">
    <source>
        <dbReference type="Proteomes" id="UP000557217"/>
    </source>
</evidence>
<organism evidence="2 3">
    <name type="scientific">Ureibacillus thermosphaericus</name>
    <dbReference type="NCBI Taxonomy" id="51173"/>
    <lineage>
        <taxon>Bacteria</taxon>
        <taxon>Bacillati</taxon>
        <taxon>Bacillota</taxon>
        <taxon>Bacilli</taxon>
        <taxon>Bacillales</taxon>
        <taxon>Caryophanaceae</taxon>
        <taxon>Ureibacillus</taxon>
    </lineage>
</organism>
<gene>
    <name evidence="2" type="ORF">HNR36_000916</name>
</gene>
<keyword evidence="3" id="KW-1185">Reference proteome</keyword>
<comment type="caution">
    <text evidence="2">The sequence shown here is derived from an EMBL/GenBank/DDBJ whole genome shotgun (WGS) entry which is preliminary data.</text>
</comment>
<dbReference type="EMBL" id="JACHGZ010000007">
    <property type="protein sequence ID" value="MBB5148530.1"/>
    <property type="molecule type" value="Genomic_DNA"/>
</dbReference>
<dbReference type="RefSeq" id="WP_016838657.1">
    <property type="nucleotide sequence ID" value="NZ_JAAXPW010000005.1"/>
</dbReference>
<reference evidence="2 3" key="1">
    <citation type="submission" date="2020-08" db="EMBL/GenBank/DDBJ databases">
        <title>Genomic Encyclopedia of Type Strains, Phase IV (KMG-IV): sequencing the most valuable type-strain genomes for metagenomic binning, comparative biology and taxonomic classification.</title>
        <authorList>
            <person name="Goeker M."/>
        </authorList>
    </citation>
    <scope>NUCLEOTIDE SEQUENCE [LARGE SCALE GENOMIC DNA]</scope>
    <source>
        <strain evidence="2 3">DSM 10633</strain>
    </source>
</reference>
<dbReference type="AlphaFoldDB" id="A0A840PRK4"/>
<dbReference type="PANTHER" id="PTHR37826:SF3">
    <property type="entry name" value="J DOMAIN-CONTAINING PROTEIN"/>
    <property type="match status" value="1"/>
</dbReference>
<dbReference type="Proteomes" id="UP000557217">
    <property type="component" value="Unassembled WGS sequence"/>
</dbReference>
<dbReference type="PANTHER" id="PTHR37826">
    <property type="entry name" value="FLOTILLIN BAND_7_5 DOMAIN PROTEIN"/>
    <property type="match status" value="1"/>
</dbReference>
<accession>A0A840PRK4</accession>
<keyword evidence="1" id="KW-1133">Transmembrane helix</keyword>
<keyword evidence="1" id="KW-0812">Transmembrane</keyword>
<evidence type="ECO:0000256" key="1">
    <source>
        <dbReference type="SAM" id="Phobius"/>
    </source>
</evidence>
<name>A0A840PRK4_URETH</name>
<protein>
    <submittedName>
        <fullName evidence="2">Putative RNA-binding Zn-ribbon protein involved in translation (DUF1610 family)</fullName>
    </submittedName>
</protein>
<proteinExistence type="predicted"/>
<keyword evidence="1" id="KW-0472">Membrane</keyword>
<feature type="transmembrane region" description="Helical" evidence="1">
    <location>
        <begin position="345"/>
        <end position="363"/>
    </location>
</feature>
<evidence type="ECO:0000313" key="2">
    <source>
        <dbReference type="EMBL" id="MBB5148530.1"/>
    </source>
</evidence>
<sequence>MSTNEKQEFIEVDEYDAKCPSCGASIKFHPASGKLVCPYCHHTEEIPNAELEADLEIDELDFHQAEARSSFRWGAEKKIVICDACAAELVYDALEVANVCPYCGSNHVMEIKDDHSIAPNGIIPFQLTLEQANENFQKWIKGRWFAPNEARQSAKAEAFTGIYLPYWTFDTKTASQYTATYGRRRTVYDKDGKPQTVTDWYRTRGFYQEFIDDHLVLASTRYDAHILSKVEPFYLTNARPYQKEYLHGFVAERYSIGLDDGWKIAKNEIHHYLESQITQHILWKHRAHVVKNLRFSTVHSDITYKHLMLPLWLSTFRYRDKVYQFMVNGQTGKVGGEYPISPIKVTITIFILLLFVLLGYFFFMENSY</sequence>